<dbReference type="Proteomes" id="UP000465112">
    <property type="component" value="Chromosome 13"/>
</dbReference>
<comment type="caution">
    <text evidence="2">The sequence shown here is derived from an EMBL/GenBank/DDBJ whole genome shotgun (WGS) entry which is preliminary data.</text>
</comment>
<accession>A0A6A5ELP2</accession>
<sequence>MDRLLESRHVTIVITETPSLLPAAERSRPAKDSNNPACMGLNALRREKPSAPALWAPYGMFVPITGGLHVALPWRGLFYPSRSLQASLPALLIGLFCLWKAQCERGSPLDPSGGRACRCVREEGRCAAAEVIPEFKSAEVLCAPEQCVTATQQSQDPPTQSRISTQRRK</sequence>
<feature type="region of interest" description="Disordered" evidence="1">
    <location>
        <begin position="149"/>
        <end position="169"/>
    </location>
</feature>
<dbReference type="EMBL" id="VHII01000013">
    <property type="protein sequence ID" value="KAF1381890.1"/>
    <property type="molecule type" value="Genomic_DNA"/>
</dbReference>
<organism evidence="2 3">
    <name type="scientific">Perca fluviatilis</name>
    <name type="common">European perch</name>
    <dbReference type="NCBI Taxonomy" id="8168"/>
    <lineage>
        <taxon>Eukaryota</taxon>
        <taxon>Metazoa</taxon>
        <taxon>Chordata</taxon>
        <taxon>Craniata</taxon>
        <taxon>Vertebrata</taxon>
        <taxon>Euteleostomi</taxon>
        <taxon>Actinopterygii</taxon>
        <taxon>Neopterygii</taxon>
        <taxon>Teleostei</taxon>
        <taxon>Neoteleostei</taxon>
        <taxon>Acanthomorphata</taxon>
        <taxon>Eupercaria</taxon>
        <taxon>Perciformes</taxon>
        <taxon>Percoidei</taxon>
        <taxon>Percidae</taxon>
        <taxon>Percinae</taxon>
        <taxon>Perca</taxon>
    </lineage>
</organism>
<gene>
    <name evidence="2" type="ORF">PFLUV_G00158700</name>
</gene>
<keyword evidence="3" id="KW-1185">Reference proteome</keyword>
<protein>
    <submittedName>
        <fullName evidence="2">Uncharacterized protein</fullName>
    </submittedName>
</protein>
<proteinExistence type="predicted"/>
<evidence type="ECO:0000313" key="2">
    <source>
        <dbReference type="EMBL" id="KAF1381890.1"/>
    </source>
</evidence>
<reference evidence="2 3" key="1">
    <citation type="submission" date="2019-06" db="EMBL/GenBank/DDBJ databases">
        <title>A chromosome-scale genome assembly of the European perch, Perca fluviatilis.</title>
        <authorList>
            <person name="Roques C."/>
            <person name="Zahm M."/>
            <person name="Cabau C."/>
            <person name="Klopp C."/>
            <person name="Bouchez O."/>
            <person name="Donnadieu C."/>
            <person name="Kuhl H."/>
            <person name="Gislard M."/>
            <person name="Guendouz S."/>
            <person name="Journot L."/>
            <person name="Haffray P."/>
            <person name="Bestin A."/>
            <person name="Morvezen R."/>
            <person name="Feron R."/>
            <person name="Wen M."/>
            <person name="Jouanno E."/>
            <person name="Herpin A."/>
            <person name="Schartl M."/>
            <person name="Postlethwait J."/>
            <person name="Schaerlinger B."/>
            <person name="Chardard D."/>
            <person name="Lecocq T."/>
            <person name="Poncet C."/>
            <person name="Jaffrelo L."/>
            <person name="Lampietro C."/>
            <person name="Guiguen Y."/>
        </authorList>
    </citation>
    <scope>NUCLEOTIDE SEQUENCE [LARGE SCALE GENOMIC DNA]</scope>
    <source>
        <tissue evidence="2">Blood</tissue>
    </source>
</reference>
<evidence type="ECO:0000313" key="3">
    <source>
        <dbReference type="Proteomes" id="UP000465112"/>
    </source>
</evidence>
<dbReference type="AlphaFoldDB" id="A0A6A5ELP2"/>
<name>A0A6A5ELP2_PERFL</name>
<evidence type="ECO:0000256" key="1">
    <source>
        <dbReference type="SAM" id="MobiDB-lite"/>
    </source>
</evidence>